<dbReference type="Gene3D" id="6.10.250.2270">
    <property type="match status" value="1"/>
</dbReference>
<accession>A0A9W5WUS8</accession>
<dbReference type="GO" id="GO:0006412">
    <property type="term" value="P:translation"/>
    <property type="evidence" value="ECO:0007669"/>
    <property type="project" value="InterPro"/>
</dbReference>
<evidence type="ECO:0000259" key="3">
    <source>
        <dbReference type="Pfam" id="PF01929"/>
    </source>
</evidence>
<dbReference type="GO" id="GO:0022625">
    <property type="term" value="C:cytosolic large ribosomal subunit"/>
    <property type="evidence" value="ECO:0007669"/>
    <property type="project" value="TreeGrafter"/>
</dbReference>
<evidence type="ECO:0000256" key="1">
    <source>
        <dbReference type="ARBA" id="ARBA00022980"/>
    </source>
</evidence>
<dbReference type="InterPro" id="IPR014722">
    <property type="entry name" value="Rib_uL2_dom2"/>
</dbReference>
<dbReference type="InterPro" id="IPR039660">
    <property type="entry name" value="Ribosomal_eL14"/>
</dbReference>
<sequence length="145" mass="16171">MSTAQGSTPTKGQFPSSVPVCITSFIVSPEIKRTPICRFSRSLWNQGACASSPMALTPESVERQQLPLTWIKLTDTKIALSRGAKTGVLAKAVKKHDALNAFKKTPLGKRLEFAERRKNLTDFERFKLMIAHKERKRLMKKAGKA</sequence>
<dbReference type="EMBL" id="BLIY01000010">
    <property type="protein sequence ID" value="GFE54223.1"/>
    <property type="molecule type" value="Genomic_DNA"/>
</dbReference>
<gene>
    <name evidence="4" type="ORF">BaOVIS_016270</name>
</gene>
<dbReference type="AlphaFoldDB" id="A0A9W5WUS8"/>
<feature type="domain" description="Large ribosomal subunit protein eL14" evidence="3">
    <location>
        <begin position="62"/>
        <end position="136"/>
    </location>
</feature>
<reference evidence="4" key="1">
    <citation type="submission" date="2019-12" db="EMBL/GenBank/DDBJ databases">
        <title>Genome sequence of Babesia ovis.</title>
        <authorList>
            <person name="Yamagishi J."/>
            <person name="Sevinc F."/>
            <person name="Xuan X."/>
        </authorList>
    </citation>
    <scope>NUCLEOTIDE SEQUENCE</scope>
    <source>
        <strain evidence="4">Selcuk</strain>
    </source>
</reference>
<name>A0A9W5WUS8_BABOV</name>
<dbReference type="GO" id="GO:0003735">
    <property type="term" value="F:structural constituent of ribosome"/>
    <property type="evidence" value="ECO:0007669"/>
    <property type="project" value="InterPro"/>
</dbReference>
<organism evidence="4 5">
    <name type="scientific">Babesia ovis</name>
    <dbReference type="NCBI Taxonomy" id="5869"/>
    <lineage>
        <taxon>Eukaryota</taxon>
        <taxon>Sar</taxon>
        <taxon>Alveolata</taxon>
        <taxon>Apicomplexa</taxon>
        <taxon>Aconoidasida</taxon>
        <taxon>Piroplasmida</taxon>
        <taxon>Babesiidae</taxon>
        <taxon>Babesia</taxon>
    </lineage>
</organism>
<dbReference type="Gene3D" id="2.30.30.30">
    <property type="match status" value="1"/>
</dbReference>
<evidence type="ECO:0000256" key="2">
    <source>
        <dbReference type="ARBA" id="ARBA00023274"/>
    </source>
</evidence>
<dbReference type="PANTHER" id="PTHR11127:SF2">
    <property type="entry name" value="LARGE RIBOSOMAL SUBUNIT PROTEIN EL14"/>
    <property type="match status" value="1"/>
</dbReference>
<dbReference type="InterPro" id="IPR002784">
    <property type="entry name" value="Ribosomal_eL14_dom"/>
</dbReference>
<dbReference type="Proteomes" id="UP001057455">
    <property type="component" value="Unassembled WGS sequence"/>
</dbReference>
<dbReference type="GO" id="GO:0042273">
    <property type="term" value="P:ribosomal large subunit biogenesis"/>
    <property type="evidence" value="ECO:0007669"/>
    <property type="project" value="TreeGrafter"/>
</dbReference>
<evidence type="ECO:0000313" key="4">
    <source>
        <dbReference type="EMBL" id="GFE54223.1"/>
    </source>
</evidence>
<dbReference type="OrthoDB" id="1875589at2759"/>
<keyword evidence="2" id="KW-0687">Ribonucleoprotein</keyword>
<keyword evidence="5" id="KW-1185">Reference proteome</keyword>
<protein>
    <submittedName>
        <fullName evidence="4">60S ribosomal</fullName>
    </submittedName>
</protein>
<dbReference type="Pfam" id="PF01929">
    <property type="entry name" value="Ribosomal_L14e"/>
    <property type="match status" value="1"/>
</dbReference>
<proteinExistence type="predicted"/>
<dbReference type="GO" id="GO:0003723">
    <property type="term" value="F:RNA binding"/>
    <property type="evidence" value="ECO:0007669"/>
    <property type="project" value="InterPro"/>
</dbReference>
<keyword evidence="1" id="KW-0689">Ribosomal protein</keyword>
<dbReference type="PANTHER" id="PTHR11127">
    <property type="entry name" value="60S RIBOSOMAL PROTEIN L14"/>
    <property type="match status" value="1"/>
</dbReference>
<evidence type="ECO:0000313" key="5">
    <source>
        <dbReference type="Proteomes" id="UP001057455"/>
    </source>
</evidence>
<comment type="caution">
    <text evidence="4">The sequence shown here is derived from an EMBL/GenBank/DDBJ whole genome shotgun (WGS) entry which is preliminary data.</text>
</comment>